<keyword evidence="2" id="KW-1133">Transmembrane helix</keyword>
<evidence type="ECO:0000313" key="4">
    <source>
        <dbReference type="Proteomes" id="UP000573729"/>
    </source>
</evidence>
<dbReference type="Proteomes" id="UP000573729">
    <property type="component" value="Unassembled WGS sequence"/>
</dbReference>
<evidence type="ECO:0000313" key="3">
    <source>
        <dbReference type="EMBL" id="MBB4667044.1"/>
    </source>
</evidence>
<dbReference type="InterPro" id="IPR021235">
    <property type="entry name" value="DUF2637"/>
</dbReference>
<feature type="compositionally biased region" description="Basic residues" evidence="1">
    <location>
        <begin position="269"/>
        <end position="279"/>
    </location>
</feature>
<dbReference type="RefSeq" id="WP_184217175.1">
    <property type="nucleotide sequence ID" value="NZ_JACHMD010000001.1"/>
</dbReference>
<dbReference type="AlphaFoldDB" id="A0A7W7FL50"/>
<feature type="region of interest" description="Disordered" evidence="1">
    <location>
        <begin position="256"/>
        <end position="286"/>
    </location>
</feature>
<feature type="transmembrane region" description="Helical" evidence="2">
    <location>
        <begin position="146"/>
        <end position="167"/>
    </location>
</feature>
<evidence type="ECO:0000256" key="2">
    <source>
        <dbReference type="SAM" id="Phobius"/>
    </source>
</evidence>
<sequence length="286" mass="29939">MTIPTITPASPHELDPPLGTFPAPTVPLRRDIPAGALIVETPENPQIGDTVRVLGVGAPAQPAPAEPAAPQAPSAVRTEPAAPVETAAPAETKHRARTGAGARFNPDHVGIYMAVNWGVVIVTVAAVLVSWQGLTAVAAWMLIPPVFAWIVPVMLDVTIVVFTIGVLPRKARGESTWLLALGAYLLTAISAAANFAHVVLESPAGTPELQRYAGASLAALAPMLILLTTEVLGLLITKPNKQQKAHAARLQAARERAELAAVTETPKPRTPRKPARKTAPKNGAQK</sequence>
<name>A0A7W7FL50_9MICO</name>
<proteinExistence type="predicted"/>
<evidence type="ECO:0000256" key="1">
    <source>
        <dbReference type="SAM" id="MobiDB-lite"/>
    </source>
</evidence>
<keyword evidence="4" id="KW-1185">Reference proteome</keyword>
<keyword evidence="2" id="KW-0812">Transmembrane</keyword>
<feature type="region of interest" description="Disordered" evidence="1">
    <location>
        <begin position="1"/>
        <end position="24"/>
    </location>
</feature>
<organism evidence="3 4">
    <name type="scientific">Microbacterium marinum</name>
    <dbReference type="NCBI Taxonomy" id="421115"/>
    <lineage>
        <taxon>Bacteria</taxon>
        <taxon>Bacillati</taxon>
        <taxon>Actinomycetota</taxon>
        <taxon>Actinomycetes</taxon>
        <taxon>Micrococcales</taxon>
        <taxon>Microbacteriaceae</taxon>
        <taxon>Microbacterium</taxon>
    </lineage>
</organism>
<gene>
    <name evidence="3" type="ORF">BKA24_001753</name>
</gene>
<feature type="compositionally biased region" description="Low complexity" evidence="1">
    <location>
        <begin position="68"/>
        <end position="90"/>
    </location>
</feature>
<feature type="transmembrane region" description="Helical" evidence="2">
    <location>
        <begin position="179"/>
        <end position="200"/>
    </location>
</feature>
<feature type="region of interest" description="Disordered" evidence="1">
    <location>
        <begin position="58"/>
        <end position="101"/>
    </location>
</feature>
<dbReference type="EMBL" id="JACHMD010000001">
    <property type="protein sequence ID" value="MBB4667044.1"/>
    <property type="molecule type" value="Genomic_DNA"/>
</dbReference>
<keyword evidence="2" id="KW-0472">Membrane</keyword>
<protein>
    <submittedName>
        <fullName evidence="3">Uncharacterized protein</fullName>
    </submittedName>
</protein>
<reference evidence="3 4" key="1">
    <citation type="submission" date="2020-08" db="EMBL/GenBank/DDBJ databases">
        <title>Sequencing the genomes of 1000 actinobacteria strains.</title>
        <authorList>
            <person name="Klenk H.-P."/>
        </authorList>
    </citation>
    <scope>NUCLEOTIDE SEQUENCE [LARGE SCALE GENOMIC DNA]</scope>
    <source>
        <strain evidence="3 4">DSM 24947</strain>
    </source>
</reference>
<dbReference type="Pfam" id="PF10935">
    <property type="entry name" value="DUF2637"/>
    <property type="match status" value="1"/>
</dbReference>
<comment type="caution">
    <text evidence="3">The sequence shown here is derived from an EMBL/GenBank/DDBJ whole genome shotgun (WGS) entry which is preliminary data.</text>
</comment>
<feature type="transmembrane region" description="Helical" evidence="2">
    <location>
        <begin position="212"/>
        <end position="236"/>
    </location>
</feature>
<feature type="transmembrane region" description="Helical" evidence="2">
    <location>
        <begin position="111"/>
        <end position="134"/>
    </location>
</feature>
<accession>A0A7W7FL50</accession>